<name>A0A238BME5_9BILA</name>
<dbReference type="PROSITE" id="PS51471">
    <property type="entry name" value="FE2OG_OXY"/>
    <property type="match status" value="1"/>
</dbReference>
<dbReference type="Gene3D" id="3.30.70.2460">
    <property type="entry name" value="Rad4, beta-hairpin domain BHD3"/>
    <property type="match status" value="1"/>
</dbReference>
<dbReference type="SUPFAM" id="SSF54001">
    <property type="entry name" value="Cysteine proteinases"/>
    <property type="match status" value="1"/>
</dbReference>
<dbReference type="Gene3D" id="3.90.260.10">
    <property type="entry name" value="Transglutaminase-like"/>
    <property type="match status" value="1"/>
</dbReference>
<feature type="compositionally biased region" description="Low complexity" evidence="7">
    <location>
        <begin position="29"/>
        <end position="40"/>
    </location>
</feature>
<sequence length="1062" mass="121544">MKSTAKRRSERLQCKSKLALAEKGCTENVDVSVNDGNNSSFKQGNSKSTENAAKTFKKQKTRKRKISISSDDTVDSNISEDEWEEVDFAEPTNYEAHSDGTVEVTIRGAKPIETEESKWAKFIRQQVNRKIRDRQINCHKMHLLCYIAHLRIWTRALIQHETLTSLCLSLIPEGYITAAKHGFDVAVAERFMKWFRSAFQFTKRKYISTNGFCNSQIRRLEDLIGERAYEDDKDLASLLFLCLLSLKQCTRLCLSCQPITQKLTMNMLRSEHTEIFVKKNIDNNDNSAVWEKKLYEVTKKIKIKADDCSEYSDVKKCQVKKKANIKKSKENVESNSDQIASTSKRNIDSERNYWVEYWDHNNARWICMDPWYGSVDMPEGLEANATVPMHYVVCIDNNMGMRDVTARYASKFLSAEMRRLRVDSSWWTDTLKICILKYEAIYPEDQAPIGQIRGIDIYPRSSVFHLDGALNWMKHARMVKAGEKPYKVVKGRINHRAASQLKESRSLELYGYWQTEPYVPPKVVNGRIPRNEFGNLYVYKSSMVPEGCVHLQLSGLAAICRQLDIDCVPAVVGWEFHKGGNHPIIDGCVILKKHERILREAWKEFYEKKQIAAKKRLKERALKNWRRLVKGMLTMKKVRAKFLVVDHRSMQVDEKLEKKEDEVTAVDDTALSWPQTIFNFPGASIRDMVGWQLRLTPKEAAAKIVVAIIGLAIGAYAVASVYKPLQVSVDFRTNWICARVNYCATIKGNMTNVSNKLSTRKTNEDLTNVDDGGGYRDRSPSDSLFKRTFKFYKRHDVVPNLSEVLNLRSSLSSHGIVCSKFEPVVAPSDGILIKLGLRPVSKWTVSTITHRPGMIMLNDIFEPVSHLQWIKRSLFVYAEPPGFTNVGLKVSKVRNVFKEYGKQLRWSTLGLHYDWATKVYPLEGESLPEELVSLSDVLSQALGIGPMYADAAIINYYSRKSTLAPHVDRSERKLSSPLISLSFGQTAIYLAGGTDLDDPIDAFYIRSGDVLVVYGSQRLIYHAVPRIIKDKQFEDKDQPEEIVKYANENRVNITLRQVDEHK</sequence>
<evidence type="ECO:0000313" key="9">
    <source>
        <dbReference type="EMBL" id="OZC06609.1"/>
    </source>
</evidence>
<dbReference type="InterPro" id="IPR018325">
    <property type="entry name" value="Rad4/PNGase_transGLS-fold"/>
</dbReference>
<protein>
    <recommendedName>
        <fullName evidence="8">Fe2OG dioxygenase domain-containing protein</fullName>
    </recommendedName>
</protein>
<dbReference type="GO" id="GO:0005737">
    <property type="term" value="C:cytoplasm"/>
    <property type="evidence" value="ECO:0007669"/>
    <property type="project" value="TreeGrafter"/>
</dbReference>
<comment type="cofactor">
    <cofactor evidence="1">
        <name>Fe(2+)</name>
        <dbReference type="ChEBI" id="CHEBI:29033"/>
    </cofactor>
</comment>
<feature type="compositionally biased region" description="Polar residues" evidence="7">
    <location>
        <begin position="41"/>
        <end position="52"/>
    </location>
</feature>
<dbReference type="Pfam" id="PF03835">
    <property type="entry name" value="Rad4"/>
    <property type="match status" value="1"/>
</dbReference>
<dbReference type="SUPFAM" id="SSF51197">
    <property type="entry name" value="Clavaminate synthase-like"/>
    <property type="match status" value="1"/>
</dbReference>
<dbReference type="InterPro" id="IPR036985">
    <property type="entry name" value="Transglutaminase-like_sf"/>
</dbReference>
<dbReference type="Pfam" id="PF10404">
    <property type="entry name" value="BHD_2"/>
    <property type="match status" value="1"/>
</dbReference>
<evidence type="ECO:0000256" key="6">
    <source>
        <dbReference type="ARBA" id="ARBA00023242"/>
    </source>
</evidence>
<dbReference type="EMBL" id="KZ270084">
    <property type="protein sequence ID" value="OZC06609.1"/>
    <property type="molecule type" value="Genomic_DNA"/>
</dbReference>
<dbReference type="Pfam" id="PF10405">
    <property type="entry name" value="BHD_3"/>
    <property type="match status" value="1"/>
</dbReference>
<dbReference type="OrthoDB" id="300780at2759"/>
<dbReference type="GO" id="GO:0003697">
    <property type="term" value="F:single-stranded DNA binding"/>
    <property type="evidence" value="ECO:0007669"/>
    <property type="project" value="TreeGrafter"/>
</dbReference>
<dbReference type="InterPro" id="IPR005123">
    <property type="entry name" value="Oxoglu/Fe-dep_dioxygenase_dom"/>
</dbReference>
<keyword evidence="4" id="KW-0227">DNA damage</keyword>
<dbReference type="GO" id="GO:0000111">
    <property type="term" value="C:nucleotide-excision repair factor 2 complex"/>
    <property type="evidence" value="ECO:0007669"/>
    <property type="project" value="TreeGrafter"/>
</dbReference>
<dbReference type="Pfam" id="PF13532">
    <property type="entry name" value="2OG-FeII_Oxy_2"/>
    <property type="match status" value="1"/>
</dbReference>
<dbReference type="InterPro" id="IPR004583">
    <property type="entry name" value="DNA_repair_Rad4"/>
</dbReference>
<gene>
    <name evidence="9" type="ORF">X798_06409</name>
</gene>
<dbReference type="InterPro" id="IPR038765">
    <property type="entry name" value="Papain-like_cys_pep_sf"/>
</dbReference>
<dbReference type="Proteomes" id="UP000242913">
    <property type="component" value="Unassembled WGS sequence"/>
</dbReference>
<proteinExistence type="inferred from homology"/>
<dbReference type="GO" id="GO:0006289">
    <property type="term" value="P:nucleotide-excision repair"/>
    <property type="evidence" value="ECO:0007669"/>
    <property type="project" value="InterPro"/>
</dbReference>
<dbReference type="InterPro" id="IPR037151">
    <property type="entry name" value="AlkB-like_sf"/>
</dbReference>
<dbReference type="GO" id="GO:0006298">
    <property type="term" value="P:mismatch repair"/>
    <property type="evidence" value="ECO:0007669"/>
    <property type="project" value="TreeGrafter"/>
</dbReference>
<accession>A0A238BME5</accession>
<reference evidence="9 10" key="1">
    <citation type="submission" date="2015-12" db="EMBL/GenBank/DDBJ databases">
        <title>Draft genome of the nematode, Onchocerca flexuosa.</title>
        <authorList>
            <person name="Mitreva M."/>
        </authorList>
    </citation>
    <scope>NUCLEOTIDE SEQUENCE [LARGE SCALE GENOMIC DNA]</scope>
    <source>
        <strain evidence="9">Red Deer</strain>
    </source>
</reference>
<evidence type="ECO:0000256" key="4">
    <source>
        <dbReference type="ARBA" id="ARBA00022763"/>
    </source>
</evidence>
<dbReference type="InterPro" id="IPR018328">
    <property type="entry name" value="Rad4_beta-hairpin_dom3"/>
</dbReference>
<comment type="subcellular location">
    <subcellularLocation>
        <location evidence="2">Nucleus</location>
    </subcellularLocation>
</comment>
<dbReference type="SMART" id="SM01032">
    <property type="entry name" value="BHD_3"/>
    <property type="match status" value="1"/>
</dbReference>
<keyword evidence="10" id="KW-1185">Reference proteome</keyword>
<keyword evidence="6" id="KW-0539">Nucleus</keyword>
<dbReference type="AlphaFoldDB" id="A0A238BME5"/>
<feature type="region of interest" description="Disordered" evidence="7">
    <location>
        <begin position="29"/>
        <end position="62"/>
    </location>
</feature>
<evidence type="ECO:0000256" key="2">
    <source>
        <dbReference type="ARBA" id="ARBA00004123"/>
    </source>
</evidence>
<evidence type="ECO:0000256" key="3">
    <source>
        <dbReference type="ARBA" id="ARBA00009525"/>
    </source>
</evidence>
<keyword evidence="5" id="KW-0234">DNA repair</keyword>
<evidence type="ECO:0000259" key="8">
    <source>
        <dbReference type="PROSITE" id="PS51471"/>
    </source>
</evidence>
<evidence type="ECO:0000313" key="10">
    <source>
        <dbReference type="Proteomes" id="UP000242913"/>
    </source>
</evidence>
<dbReference type="InterPro" id="IPR027450">
    <property type="entry name" value="AlkB-like"/>
</dbReference>
<evidence type="ECO:0000256" key="1">
    <source>
        <dbReference type="ARBA" id="ARBA00001954"/>
    </source>
</evidence>
<dbReference type="PANTHER" id="PTHR12135">
    <property type="entry name" value="DNA REPAIR PROTEIN XP-C / RAD4"/>
    <property type="match status" value="1"/>
</dbReference>
<feature type="domain" description="Fe2OG dioxygenase" evidence="8">
    <location>
        <begin position="948"/>
        <end position="1059"/>
    </location>
</feature>
<evidence type="ECO:0000256" key="5">
    <source>
        <dbReference type="ARBA" id="ARBA00023204"/>
    </source>
</evidence>
<dbReference type="Gene3D" id="2.60.120.590">
    <property type="entry name" value="Alpha-ketoglutarate-dependent dioxygenase AlkB-like"/>
    <property type="match status" value="1"/>
</dbReference>
<comment type="similarity">
    <text evidence="3">Belongs to the XPC family.</text>
</comment>
<dbReference type="SMART" id="SM01031">
    <property type="entry name" value="BHD_2"/>
    <property type="match status" value="1"/>
</dbReference>
<dbReference type="GO" id="GO:0071942">
    <property type="term" value="C:XPC complex"/>
    <property type="evidence" value="ECO:0007669"/>
    <property type="project" value="TreeGrafter"/>
</dbReference>
<dbReference type="InterPro" id="IPR042488">
    <property type="entry name" value="Rad4_BHD3_sf"/>
</dbReference>
<evidence type="ECO:0000256" key="7">
    <source>
        <dbReference type="SAM" id="MobiDB-lite"/>
    </source>
</evidence>
<organism evidence="9 10">
    <name type="scientific">Onchocerca flexuosa</name>
    <dbReference type="NCBI Taxonomy" id="387005"/>
    <lineage>
        <taxon>Eukaryota</taxon>
        <taxon>Metazoa</taxon>
        <taxon>Ecdysozoa</taxon>
        <taxon>Nematoda</taxon>
        <taxon>Chromadorea</taxon>
        <taxon>Rhabditida</taxon>
        <taxon>Spirurina</taxon>
        <taxon>Spiruromorpha</taxon>
        <taxon>Filarioidea</taxon>
        <taxon>Onchocercidae</taxon>
        <taxon>Onchocerca</taxon>
    </lineage>
</organism>
<dbReference type="InterPro" id="IPR018327">
    <property type="entry name" value="BHD_2"/>
</dbReference>
<dbReference type="FunFam" id="3.30.70.2460:FF:000001">
    <property type="entry name" value="DNA repair protein Rad4 family"/>
    <property type="match status" value="1"/>
</dbReference>
<dbReference type="PANTHER" id="PTHR12135:SF0">
    <property type="entry name" value="DNA REPAIR PROTEIN COMPLEMENTING XP-C CELLS"/>
    <property type="match status" value="1"/>
</dbReference>
<dbReference type="GO" id="GO:0003684">
    <property type="term" value="F:damaged DNA binding"/>
    <property type="evidence" value="ECO:0007669"/>
    <property type="project" value="InterPro"/>
</dbReference>